<dbReference type="AlphaFoldDB" id="A0A0V1FQ17"/>
<comment type="caution">
    <text evidence="1">The sequence shown here is derived from an EMBL/GenBank/DDBJ whole genome shotgun (WGS) entry which is preliminary data.</text>
</comment>
<evidence type="ECO:0000313" key="2">
    <source>
        <dbReference type="Proteomes" id="UP000054995"/>
    </source>
</evidence>
<reference evidence="1 2" key="1">
    <citation type="submission" date="2015-01" db="EMBL/GenBank/DDBJ databases">
        <title>Evolution of Trichinella species and genotypes.</title>
        <authorList>
            <person name="Korhonen P.K."/>
            <person name="Edoardo P."/>
            <person name="Giuseppe L.R."/>
            <person name="Gasser R.B."/>
        </authorList>
    </citation>
    <scope>NUCLEOTIDE SEQUENCE [LARGE SCALE GENOMIC DNA]</scope>
    <source>
        <strain evidence="1">ISS470</strain>
    </source>
</reference>
<protein>
    <submittedName>
        <fullName evidence="1">Uncharacterized protein</fullName>
    </submittedName>
</protein>
<dbReference type="EMBL" id="JYDT01000046">
    <property type="protein sequence ID" value="KRY88109.1"/>
    <property type="molecule type" value="Genomic_DNA"/>
</dbReference>
<name>A0A0V1FQ17_TRIPS</name>
<evidence type="ECO:0000313" key="1">
    <source>
        <dbReference type="EMBL" id="KRY88109.1"/>
    </source>
</evidence>
<proteinExistence type="predicted"/>
<organism evidence="1 2">
    <name type="scientific">Trichinella pseudospiralis</name>
    <name type="common">Parasitic roundworm</name>
    <dbReference type="NCBI Taxonomy" id="6337"/>
    <lineage>
        <taxon>Eukaryota</taxon>
        <taxon>Metazoa</taxon>
        <taxon>Ecdysozoa</taxon>
        <taxon>Nematoda</taxon>
        <taxon>Enoplea</taxon>
        <taxon>Dorylaimia</taxon>
        <taxon>Trichinellida</taxon>
        <taxon>Trichinellidae</taxon>
        <taxon>Trichinella</taxon>
    </lineage>
</organism>
<keyword evidence="2" id="KW-1185">Reference proteome</keyword>
<sequence length="78" mass="8887">MATFWCSLLGDNAEKKVLPKSNLNIIATFGTASLRTINKRFNFDVDKQVRCYTILCIQVDRKIINQIESISKAYVTIC</sequence>
<gene>
    <name evidence="1" type="ORF">T4D_14731</name>
</gene>
<dbReference type="Proteomes" id="UP000054995">
    <property type="component" value="Unassembled WGS sequence"/>
</dbReference>
<accession>A0A0V1FQ17</accession>